<dbReference type="EMBL" id="BJFL01000017">
    <property type="protein sequence ID" value="GDY31751.1"/>
    <property type="molecule type" value="Genomic_DNA"/>
</dbReference>
<evidence type="ECO:0000256" key="3">
    <source>
        <dbReference type="ARBA" id="ARBA00006276"/>
    </source>
</evidence>
<comment type="cofactor">
    <cofactor evidence="18">
        <name>Zn(2+)</name>
        <dbReference type="ChEBI" id="CHEBI:29105"/>
    </cofactor>
    <text evidence="18">Binds 1 zinc ion per subunit.</text>
</comment>
<comment type="similarity">
    <text evidence="17">Belongs to the AccA family.</text>
</comment>
<dbReference type="HAMAP" id="MF_00823">
    <property type="entry name" value="AcetylCoA_CT_alpha"/>
    <property type="match status" value="1"/>
</dbReference>
<dbReference type="InterPro" id="IPR029045">
    <property type="entry name" value="ClpP/crotonase-like_dom_sf"/>
</dbReference>
<dbReference type="PANTHER" id="PTHR42853">
    <property type="entry name" value="ACETYL-COENZYME A CARBOXYLASE CARBOXYL TRANSFERASE SUBUNIT ALPHA"/>
    <property type="match status" value="1"/>
</dbReference>
<dbReference type="HAMAP" id="MF_01395">
    <property type="entry name" value="AcetylCoA_CT_beta"/>
    <property type="match status" value="1"/>
</dbReference>
<dbReference type="NCBIfam" id="NF041504">
    <property type="entry name" value="AccA_sub"/>
    <property type="match status" value="1"/>
</dbReference>
<evidence type="ECO:0000313" key="22">
    <source>
        <dbReference type="EMBL" id="GDY31751.1"/>
    </source>
</evidence>
<evidence type="ECO:0000313" key="23">
    <source>
        <dbReference type="Proteomes" id="UP000298860"/>
    </source>
</evidence>
<feature type="compositionally biased region" description="Polar residues" evidence="19">
    <location>
        <begin position="556"/>
        <end position="565"/>
    </location>
</feature>
<evidence type="ECO:0000256" key="13">
    <source>
        <dbReference type="ARBA" id="ARBA00023098"/>
    </source>
</evidence>
<dbReference type="OrthoDB" id="9772975at2"/>
<comment type="subunit">
    <text evidence="5">Acetyl-CoA carboxylase is a heterotetramer composed of biotin carboxyl carrier protein (AccB), biotin carboxylase (AccC) and two subunits of ACCase subunit beta/alpha.</text>
</comment>
<comment type="catalytic activity">
    <reaction evidence="16 17">
        <text>N(6)-carboxybiotinyl-L-lysyl-[protein] + acetyl-CoA = N(6)-biotinyl-L-lysyl-[protein] + malonyl-CoA</text>
        <dbReference type="Rhea" id="RHEA:54728"/>
        <dbReference type="Rhea" id="RHEA-COMP:10505"/>
        <dbReference type="Rhea" id="RHEA-COMP:10506"/>
        <dbReference type="ChEBI" id="CHEBI:57288"/>
        <dbReference type="ChEBI" id="CHEBI:57384"/>
        <dbReference type="ChEBI" id="CHEBI:83144"/>
        <dbReference type="ChEBI" id="CHEBI:83145"/>
        <dbReference type="EC" id="2.1.3.15"/>
    </reaction>
</comment>
<dbReference type="RefSeq" id="WP_137814809.1">
    <property type="nucleotide sequence ID" value="NZ_BJFL01000017.1"/>
</dbReference>
<dbReference type="GO" id="GO:0008270">
    <property type="term" value="F:zinc ion binding"/>
    <property type="evidence" value="ECO:0007669"/>
    <property type="project" value="UniProtKB-UniRule"/>
</dbReference>
<proteinExistence type="inferred from homology"/>
<dbReference type="InterPro" id="IPR001095">
    <property type="entry name" value="Acetyl_CoA_COase_a_su"/>
</dbReference>
<feature type="binding site" evidence="18">
    <location>
        <position position="41"/>
    </location>
    <ligand>
        <name>Zn(2+)</name>
        <dbReference type="ChEBI" id="CHEBI:29105"/>
    </ligand>
</feature>
<keyword evidence="13 17" id="KW-0443">Lipid metabolism</keyword>
<evidence type="ECO:0000259" key="20">
    <source>
        <dbReference type="PROSITE" id="PS50980"/>
    </source>
</evidence>
<dbReference type="PROSITE" id="PS50980">
    <property type="entry name" value="COA_CT_NTER"/>
    <property type="match status" value="1"/>
</dbReference>
<keyword evidence="12 17" id="KW-0067">ATP-binding</keyword>
<feature type="domain" description="CoA carboxyltransferase C-terminal" evidence="21">
    <location>
        <begin position="290"/>
        <end position="534"/>
    </location>
</feature>
<dbReference type="GO" id="GO:2001295">
    <property type="term" value="P:malonyl-CoA biosynthetic process"/>
    <property type="evidence" value="ECO:0007669"/>
    <property type="project" value="UniProtKB-UniRule"/>
</dbReference>
<comment type="similarity">
    <text evidence="18">Belongs to the AccD/PCCB family.</text>
</comment>
<comment type="pathway">
    <text evidence="2 17">Lipid metabolism; malonyl-CoA biosynthesis; malonyl-CoA from acetyl-CoA: step 1/1.</text>
</comment>
<feature type="domain" description="CoA carboxyltransferase N-terminal" evidence="20">
    <location>
        <begin position="15"/>
        <end position="284"/>
    </location>
</feature>
<dbReference type="AlphaFoldDB" id="A0A4D4J5E0"/>
<dbReference type="Proteomes" id="UP000298860">
    <property type="component" value="Unassembled WGS sequence"/>
</dbReference>
<dbReference type="GO" id="GO:0016743">
    <property type="term" value="F:carboxyl- or carbamoyltransferase activity"/>
    <property type="evidence" value="ECO:0007669"/>
    <property type="project" value="UniProtKB-UniRule"/>
</dbReference>
<comment type="subcellular location">
    <subcellularLocation>
        <location evidence="1 17">Cytoplasm</location>
    </subcellularLocation>
</comment>
<comment type="function">
    <text evidence="17">Component of the acetyl coenzyme A carboxylase (ACC) complex. First, biotin carboxylase catalyzes the carboxylation of biotin on its carrier protein (BCCP) and then the CO(2) group is transferred by the carboxyltransferase to acetyl-CoA to form malonyl-CoA.</text>
</comment>
<dbReference type="UniPathway" id="UPA00655">
    <property type="reaction ID" value="UER00711"/>
</dbReference>
<feature type="binding site" evidence="18">
    <location>
        <position position="38"/>
    </location>
    <ligand>
        <name>Zn(2+)</name>
        <dbReference type="ChEBI" id="CHEBI:29105"/>
    </ligand>
</feature>
<dbReference type="NCBIfam" id="TIGR00513">
    <property type="entry name" value="accA"/>
    <property type="match status" value="1"/>
</dbReference>
<evidence type="ECO:0000256" key="15">
    <source>
        <dbReference type="ARBA" id="ARBA00025280"/>
    </source>
</evidence>
<evidence type="ECO:0000256" key="4">
    <source>
        <dbReference type="ARBA" id="ARBA00010284"/>
    </source>
</evidence>
<comment type="similarity">
    <text evidence="4">In the N-terminal section; belongs to the AccD/PCCB family.</text>
</comment>
<keyword evidence="18" id="KW-0862">Zinc</keyword>
<dbReference type="SUPFAM" id="SSF52096">
    <property type="entry name" value="ClpP/crotonase"/>
    <property type="match status" value="2"/>
</dbReference>
<evidence type="ECO:0000256" key="16">
    <source>
        <dbReference type="ARBA" id="ARBA00049152"/>
    </source>
</evidence>
<dbReference type="EC" id="2.1.3.15" evidence="17"/>
<dbReference type="GO" id="GO:0006633">
    <property type="term" value="P:fatty acid biosynthetic process"/>
    <property type="evidence" value="ECO:0007669"/>
    <property type="project" value="UniProtKB-KW"/>
</dbReference>
<evidence type="ECO:0000256" key="18">
    <source>
        <dbReference type="HAMAP-Rule" id="MF_01395"/>
    </source>
</evidence>
<evidence type="ECO:0000256" key="11">
    <source>
        <dbReference type="ARBA" id="ARBA00022832"/>
    </source>
</evidence>
<evidence type="ECO:0000256" key="1">
    <source>
        <dbReference type="ARBA" id="ARBA00004496"/>
    </source>
</evidence>
<evidence type="ECO:0000256" key="19">
    <source>
        <dbReference type="SAM" id="MobiDB-lite"/>
    </source>
</evidence>
<evidence type="ECO:0000256" key="9">
    <source>
        <dbReference type="ARBA" id="ARBA00022741"/>
    </source>
</evidence>
<gene>
    <name evidence="17" type="primary">accA</name>
    <name evidence="18" type="synonym">accD</name>
    <name evidence="22" type="ORF">GTS_33840</name>
</gene>
<accession>A0A4D4J5E0</accession>
<evidence type="ECO:0000256" key="7">
    <source>
        <dbReference type="ARBA" id="ARBA00022516"/>
    </source>
</evidence>
<sequence length="582" mass="61478">MRNEAFTAAGNGAAEWITCARCRQLVFHRKWARALGVCPQCGSHSRLSAPQRVAQLLDPESAEIIEFPVNSTDPLEFVDSKPYPQRLAAARAATGLREGLVCARGTIGGEAVIVAAMDFNFMGGSLGGATGELVTLAADTALAERTPLLIVSASGGARMQEGAIALMQMAKTSRALGRLDEAGVLTISLVTDPTFGGVAASFASLCDVTIAEPGARMGFAGRRVIEQTIKETLPADFQTAEFLFAHGLIDGVHRRDQLRPVLARLLRAGRSDRRRLAPAGPVRPDVVVAPEELPEQEPWTAVQLARRLERPTTLDYLRSVFDDFEELHGDRASGDCPAIVGGTALLEGRPVVVIGHQKGHSVNELSTRNFGMPTPAGYRKAARLMRLAGKLGIPLVTFIDTPGAFPGAEAEEHGQSIAIAECIRTMAGIPVPAVAIVTGEGGSGGAIALGVANTVLALSNAIYSVISPEGCAAILWNDPAAARRAAAALRVDTPNLLRFGVVDGVVQEPEPGADRDHPGTADRVRAALSATLQQLAGTDPAELVRQRERRFRRFGANSQSPTGERSVSEEAIDERTAVSRAG</sequence>
<dbReference type="InterPro" id="IPR011762">
    <property type="entry name" value="COA_CT_N"/>
</dbReference>
<keyword evidence="8 17" id="KW-0808">Transferase</keyword>
<dbReference type="InterPro" id="IPR000438">
    <property type="entry name" value="Acetyl_CoA_COase_Trfase_b_su"/>
</dbReference>
<keyword evidence="23" id="KW-1185">Reference proteome</keyword>
<name>A0A4D4J5E0_9PSEU</name>
<evidence type="ECO:0000256" key="6">
    <source>
        <dbReference type="ARBA" id="ARBA00022490"/>
    </source>
</evidence>
<keyword evidence="6 17" id="KW-0963">Cytoplasm</keyword>
<dbReference type="Pfam" id="PF03255">
    <property type="entry name" value="ACCA"/>
    <property type="match status" value="1"/>
</dbReference>
<dbReference type="GO" id="GO:0005524">
    <property type="term" value="F:ATP binding"/>
    <property type="evidence" value="ECO:0007669"/>
    <property type="project" value="UniProtKB-KW"/>
</dbReference>
<dbReference type="PROSITE" id="PS50989">
    <property type="entry name" value="COA_CT_CTER"/>
    <property type="match status" value="1"/>
</dbReference>
<evidence type="ECO:0000256" key="5">
    <source>
        <dbReference type="ARBA" id="ARBA00011664"/>
    </source>
</evidence>
<keyword evidence="18" id="KW-0479">Metal-binding</keyword>
<comment type="caution">
    <text evidence="22">The sequence shown here is derived from an EMBL/GenBank/DDBJ whole genome shotgun (WGS) entry which is preliminary data.</text>
</comment>
<keyword evidence="14 17" id="KW-0275">Fatty acid biosynthesis</keyword>
<feature type="zinc finger region" description="C4-type" evidence="18">
    <location>
        <begin position="19"/>
        <end position="41"/>
    </location>
</feature>
<feature type="binding site" evidence="18">
    <location>
        <position position="19"/>
    </location>
    <ligand>
        <name>Zn(2+)</name>
        <dbReference type="ChEBI" id="CHEBI:29105"/>
    </ligand>
</feature>
<keyword evidence="11 17" id="KW-0276">Fatty acid metabolism</keyword>
<keyword evidence="10 18" id="KW-0863">Zinc-finger</keyword>
<comment type="function">
    <text evidence="15 18">Component of the acetyl coenzyme A carboxylase (ACC) complex. Biotin carboxylase (BC) catalyzes the carboxylation of biotin on its carrier protein (BCCP) and then the CO(2) group is transferred by the transcarboxylase to acetyl-CoA to form malonyl-CoA.</text>
</comment>
<dbReference type="InterPro" id="IPR011763">
    <property type="entry name" value="COA_CT_C"/>
</dbReference>
<protein>
    <recommendedName>
        <fullName evidence="17 18">Multifunctional fusion protein</fullName>
    </recommendedName>
    <domain>
        <recommendedName>
            <fullName evidence="17">Acetyl-coenzyme A carboxylase carboxyl transferase subunit alpha</fullName>
            <shortName evidence="17">ACCase subunit alpha</shortName>
            <shortName evidence="17">Acetyl-CoA carboxylase carboxyltransferase subunit alpha</shortName>
            <ecNumber evidence="17">2.1.3.15</ecNumber>
        </recommendedName>
    </domain>
    <domain>
        <recommendedName>
            <fullName evidence="18">Acetyl-coenzyme A carboxylase carboxyl transferase subunit beta</fullName>
            <shortName evidence="18">ACCase subunit beta</shortName>
            <shortName evidence="18">Acetyl-CoA carboxylase carboxyltransferase subunit beta</shortName>
        </recommendedName>
    </domain>
</protein>
<feature type="binding site" evidence="18">
    <location>
        <position position="22"/>
    </location>
    <ligand>
        <name>Zn(2+)</name>
        <dbReference type="ChEBI" id="CHEBI:29105"/>
    </ligand>
</feature>
<feature type="region of interest" description="Disordered" evidence="19">
    <location>
        <begin position="551"/>
        <end position="582"/>
    </location>
</feature>
<organism evidence="22 23">
    <name type="scientific">Gandjariella thermophila</name>
    <dbReference type="NCBI Taxonomy" id="1931992"/>
    <lineage>
        <taxon>Bacteria</taxon>
        <taxon>Bacillati</taxon>
        <taxon>Actinomycetota</taxon>
        <taxon>Actinomycetes</taxon>
        <taxon>Pseudonocardiales</taxon>
        <taxon>Pseudonocardiaceae</taxon>
        <taxon>Gandjariella</taxon>
    </lineage>
</organism>
<evidence type="ECO:0000256" key="14">
    <source>
        <dbReference type="ARBA" id="ARBA00023160"/>
    </source>
</evidence>
<dbReference type="PANTHER" id="PTHR42853:SF3">
    <property type="entry name" value="ACETYL-COENZYME A CARBOXYLASE CARBOXYL TRANSFERASE SUBUNIT ALPHA, CHLOROPLASTIC"/>
    <property type="match status" value="1"/>
</dbReference>
<evidence type="ECO:0000256" key="2">
    <source>
        <dbReference type="ARBA" id="ARBA00004956"/>
    </source>
</evidence>
<reference evidence="23" key="1">
    <citation type="submission" date="2019-04" db="EMBL/GenBank/DDBJ databases">
        <title>Draft genome sequence of Pseudonocardiaceae bacterium SL3-2-4.</title>
        <authorList>
            <person name="Ningsih F."/>
            <person name="Yokota A."/>
            <person name="Sakai Y."/>
            <person name="Nanatani K."/>
            <person name="Yabe S."/>
            <person name="Oetari A."/>
            <person name="Sjamsuridzal W."/>
        </authorList>
    </citation>
    <scope>NUCLEOTIDE SEQUENCE [LARGE SCALE GENOMIC DNA]</scope>
    <source>
        <strain evidence="23">SL3-2-4</strain>
    </source>
</reference>
<evidence type="ECO:0000256" key="10">
    <source>
        <dbReference type="ARBA" id="ARBA00022771"/>
    </source>
</evidence>
<dbReference type="GO" id="GO:0009317">
    <property type="term" value="C:acetyl-CoA carboxylase complex"/>
    <property type="evidence" value="ECO:0007669"/>
    <property type="project" value="InterPro"/>
</dbReference>
<comment type="subunit">
    <text evidence="17">Acetyl-CoA carboxylase is a heterohexamer composed of biotin carboxyl carrier protein (AccB), biotin carboxylase (AccC) and two subunits each of ACCase subunit alpha (AccA) and ACCase subunit beta (AccD).</text>
</comment>
<evidence type="ECO:0000256" key="8">
    <source>
        <dbReference type="ARBA" id="ARBA00022679"/>
    </source>
</evidence>
<evidence type="ECO:0000256" key="17">
    <source>
        <dbReference type="HAMAP-Rule" id="MF_00823"/>
    </source>
</evidence>
<comment type="similarity">
    <text evidence="3">In the C-terminal section; belongs to the AccA family.</text>
</comment>
<keyword evidence="7 17" id="KW-0444">Lipid biosynthesis</keyword>
<dbReference type="PRINTS" id="PR01069">
    <property type="entry name" value="ACCCTRFRASEA"/>
</dbReference>
<keyword evidence="9 17" id="KW-0547">Nucleotide-binding</keyword>
<feature type="compositionally biased region" description="Basic and acidic residues" evidence="19">
    <location>
        <begin position="573"/>
        <end position="582"/>
    </location>
</feature>
<evidence type="ECO:0000259" key="21">
    <source>
        <dbReference type="PROSITE" id="PS50989"/>
    </source>
</evidence>
<dbReference type="GO" id="GO:0003989">
    <property type="term" value="F:acetyl-CoA carboxylase activity"/>
    <property type="evidence" value="ECO:0007669"/>
    <property type="project" value="InterPro"/>
</dbReference>
<dbReference type="Gene3D" id="3.90.226.10">
    <property type="entry name" value="2-enoyl-CoA Hydratase, Chain A, domain 1"/>
    <property type="match status" value="2"/>
</dbReference>
<evidence type="ECO:0000256" key="12">
    <source>
        <dbReference type="ARBA" id="ARBA00022840"/>
    </source>
</evidence>